<evidence type="ECO:0000313" key="1">
    <source>
        <dbReference type="EMBL" id="GBO01420.1"/>
    </source>
</evidence>
<dbReference type="OrthoDB" id="6449114at2759"/>
<name>A0A4Y2TPV4_ARAVE</name>
<proteinExistence type="predicted"/>
<evidence type="ECO:0000313" key="2">
    <source>
        <dbReference type="Proteomes" id="UP000499080"/>
    </source>
</evidence>
<keyword evidence="2" id="KW-1185">Reference proteome</keyword>
<sequence length="187" mass="20800">MIHLREKKSKVETSEALTELDTLDSVKNKNNTAMNCDEDGNDHEAEINRPSYDEMLKSFQTIQRGLQLEENTPGGFFGALQRCKTGLGYIIGAQILEATGKWQWALRVTPIFGFISVVLTLLYVQDPPRGEAEGGTAFEKSTLTADLLYLCKTLSEGTPDNSKELKNSTGYHVTCYSPLAYLQIDIL</sequence>
<dbReference type="SUPFAM" id="SSF103473">
    <property type="entry name" value="MFS general substrate transporter"/>
    <property type="match status" value="1"/>
</dbReference>
<dbReference type="EMBL" id="BGPR01029569">
    <property type="protein sequence ID" value="GBO01420.1"/>
    <property type="molecule type" value="Genomic_DNA"/>
</dbReference>
<protein>
    <submittedName>
        <fullName evidence="1">Uncharacterized protein</fullName>
    </submittedName>
</protein>
<accession>A0A4Y2TPV4</accession>
<organism evidence="1 2">
    <name type="scientific">Araneus ventricosus</name>
    <name type="common">Orbweaver spider</name>
    <name type="synonym">Epeira ventricosa</name>
    <dbReference type="NCBI Taxonomy" id="182803"/>
    <lineage>
        <taxon>Eukaryota</taxon>
        <taxon>Metazoa</taxon>
        <taxon>Ecdysozoa</taxon>
        <taxon>Arthropoda</taxon>
        <taxon>Chelicerata</taxon>
        <taxon>Arachnida</taxon>
        <taxon>Araneae</taxon>
        <taxon>Araneomorphae</taxon>
        <taxon>Entelegynae</taxon>
        <taxon>Araneoidea</taxon>
        <taxon>Araneidae</taxon>
        <taxon>Araneus</taxon>
    </lineage>
</organism>
<comment type="caution">
    <text evidence="1">The sequence shown here is derived from an EMBL/GenBank/DDBJ whole genome shotgun (WGS) entry which is preliminary data.</text>
</comment>
<gene>
    <name evidence="1" type="ORF">AVEN_142306_1</name>
</gene>
<dbReference type="InterPro" id="IPR036259">
    <property type="entry name" value="MFS_trans_sf"/>
</dbReference>
<reference evidence="1 2" key="1">
    <citation type="journal article" date="2019" name="Sci. Rep.">
        <title>Orb-weaving spider Araneus ventricosus genome elucidates the spidroin gene catalogue.</title>
        <authorList>
            <person name="Kono N."/>
            <person name="Nakamura H."/>
            <person name="Ohtoshi R."/>
            <person name="Moran D.A.P."/>
            <person name="Shinohara A."/>
            <person name="Yoshida Y."/>
            <person name="Fujiwara M."/>
            <person name="Mori M."/>
            <person name="Tomita M."/>
            <person name="Arakawa K."/>
        </authorList>
    </citation>
    <scope>NUCLEOTIDE SEQUENCE [LARGE SCALE GENOMIC DNA]</scope>
</reference>
<dbReference type="Proteomes" id="UP000499080">
    <property type="component" value="Unassembled WGS sequence"/>
</dbReference>
<dbReference type="AlphaFoldDB" id="A0A4Y2TPV4"/>